<evidence type="ECO:0000313" key="2">
    <source>
        <dbReference type="EMBL" id="GLR25757.1"/>
    </source>
</evidence>
<feature type="region of interest" description="Disordered" evidence="1">
    <location>
        <begin position="89"/>
        <end position="108"/>
    </location>
</feature>
<evidence type="ECO:0008006" key="4">
    <source>
        <dbReference type="Google" id="ProtNLM"/>
    </source>
</evidence>
<name>A0ABQ5YTI7_9BURK</name>
<sequence>MYVCTGKDGVRTYQNSDGGAGCVPLNLNPITVVPSPPSRPLNKPQSAVRSGTGSGDAKYDQSNDYLSYDAKADRLKILQEELRLEESKLDGLKNEYKDGHPDRLGSERNYQKYLDRTAQLKDQISASQENISVIKKEIERMQK</sequence>
<proteinExistence type="predicted"/>
<comment type="caution">
    <text evidence="2">The sequence shown here is derived from an EMBL/GenBank/DDBJ whole genome shotgun (WGS) entry which is preliminary data.</text>
</comment>
<dbReference type="EMBL" id="BSOJ01000009">
    <property type="protein sequence ID" value="GLR25757.1"/>
    <property type="molecule type" value="Genomic_DNA"/>
</dbReference>
<keyword evidence="3" id="KW-1185">Reference proteome</keyword>
<accession>A0ABQ5YTI7</accession>
<evidence type="ECO:0000313" key="3">
    <source>
        <dbReference type="Proteomes" id="UP001156664"/>
    </source>
</evidence>
<gene>
    <name evidence="2" type="ORF">GCM10007875_08450</name>
</gene>
<dbReference type="RefSeq" id="WP_284280196.1">
    <property type="nucleotide sequence ID" value="NZ_BSOJ01000009.1"/>
</dbReference>
<organism evidence="2 3">
    <name type="scientific">Limnobacter litoralis</name>
    <dbReference type="NCBI Taxonomy" id="481366"/>
    <lineage>
        <taxon>Bacteria</taxon>
        <taxon>Pseudomonadati</taxon>
        <taxon>Pseudomonadota</taxon>
        <taxon>Betaproteobacteria</taxon>
        <taxon>Burkholderiales</taxon>
        <taxon>Burkholderiaceae</taxon>
        <taxon>Limnobacter</taxon>
    </lineage>
</organism>
<evidence type="ECO:0000256" key="1">
    <source>
        <dbReference type="SAM" id="MobiDB-lite"/>
    </source>
</evidence>
<dbReference type="Proteomes" id="UP001156664">
    <property type="component" value="Unassembled WGS sequence"/>
</dbReference>
<reference evidence="3" key="1">
    <citation type="journal article" date="2019" name="Int. J. Syst. Evol. Microbiol.">
        <title>The Global Catalogue of Microorganisms (GCM) 10K type strain sequencing project: providing services to taxonomists for standard genome sequencing and annotation.</title>
        <authorList>
            <consortium name="The Broad Institute Genomics Platform"/>
            <consortium name="The Broad Institute Genome Sequencing Center for Infectious Disease"/>
            <person name="Wu L."/>
            <person name="Ma J."/>
        </authorList>
    </citation>
    <scope>NUCLEOTIDE SEQUENCE [LARGE SCALE GENOMIC DNA]</scope>
    <source>
        <strain evidence="3">NBRC 105857</strain>
    </source>
</reference>
<protein>
    <recommendedName>
        <fullName evidence="4">DUF4124 domain-containing protein</fullName>
    </recommendedName>
</protein>
<feature type="region of interest" description="Disordered" evidence="1">
    <location>
        <begin position="33"/>
        <end position="62"/>
    </location>
</feature>